<name>A0A1X6N746_9APHY</name>
<proteinExistence type="predicted"/>
<evidence type="ECO:0000313" key="2">
    <source>
        <dbReference type="EMBL" id="OSX64469.1"/>
    </source>
</evidence>
<sequence length="480" mass="55643">MEAPADEEATQRSETASYYDSQDTSIAFNSGQWLPNFTLRAVRRRPARQAIFEGQFTGNWPQGLIEYTLDFLGTEYHCLKHCSLAARCFLRATRVHLFNVIYIKSDDDCTAFMEFLDRYTPATGIDIRQYVRTLVLQGSLFRFVNMLQCAQSFRTLEYVNELRLRYWDSRPLPENFCKAFAIAFPQVTSLQMLNVEFMYSRDCYALVCAFPLLTAVYAEDCPIEDVEYADIADLLVDDSMSQSGKPTERRIKSLSVSAEHRTEETDTAPLGQVFFRDPFKLDLERLHVWLPYSHNLSLSIQFGKWNDLDLRECLRKIRVDGLKHLTMGSFKPSQRDDDTLLAFEILARLDTEASDMQTITLRVMLEDNFHKLSGYPWASLHEYLLLNMRQHPRLQVVIEVCIQDARARVCRRRWPILDVLRQRLKPLIDACKPLEIQNLTDAAHPEIGKFIFKASDVTYQPDALVLQPGLNFLVQKIRLD</sequence>
<dbReference type="GeneID" id="36323728"/>
<accession>A0A1X6N746</accession>
<dbReference type="OrthoDB" id="2788229at2759"/>
<evidence type="ECO:0000313" key="3">
    <source>
        <dbReference type="Proteomes" id="UP000194127"/>
    </source>
</evidence>
<organism evidence="2 3">
    <name type="scientific">Postia placenta MAD-698-R-SB12</name>
    <dbReference type="NCBI Taxonomy" id="670580"/>
    <lineage>
        <taxon>Eukaryota</taxon>
        <taxon>Fungi</taxon>
        <taxon>Dikarya</taxon>
        <taxon>Basidiomycota</taxon>
        <taxon>Agaricomycotina</taxon>
        <taxon>Agaricomycetes</taxon>
        <taxon>Polyporales</taxon>
        <taxon>Adustoporiaceae</taxon>
        <taxon>Rhodonia</taxon>
    </lineage>
</organism>
<gene>
    <name evidence="2" type="ORF">POSPLADRAFT_1045504</name>
</gene>
<dbReference type="AlphaFoldDB" id="A0A1X6N746"/>
<dbReference type="EMBL" id="KZ110594">
    <property type="protein sequence ID" value="OSX64469.1"/>
    <property type="molecule type" value="Genomic_DNA"/>
</dbReference>
<reference evidence="2 3" key="1">
    <citation type="submission" date="2017-04" db="EMBL/GenBank/DDBJ databases">
        <title>Genome Sequence of the Model Brown-Rot Fungus Postia placenta SB12.</title>
        <authorList>
            <consortium name="DOE Joint Genome Institute"/>
            <person name="Gaskell J."/>
            <person name="Kersten P."/>
            <person name="Larrondo L.F."/>
            <person name="Canessa P."/>
            <person name="Martinez D."/>
            <person name="Hibbett D."/>
            <person name="Schmoll M."/>
            <person name="Kubicek C.P."/>
            <person name="Martinez A.T."/>
            <person name="Yadav J."/>
            <person name="Master E."/>
            <person name="Magnuson J.K."/>
            <person name="James T."/>
            <person name="Yaver D."/>
            <person name="Berka R."/>
            <person name="Labutti K."/>
            <person name="Lipzen A."/>
            <person name="Aerts A."/>
            <person name="Barry K."/>
            <person name="Henrissat B."/>
            <person name="Blanchette R."/>
            <person name="Grigoriev I."/>
            <person name="Cullen D."/>
        </authorList>
    </citation>
    <scope>NUCLEOTIDE SEQUENCE [LARGE SCALE GENOMIC DNA]</scope>
    <source>
        <strain evidence="2 3">MAD-698-R-SB12</strain>
    </source>
</reference>
<protein>
    <submittedName>
        <fullName evidence="2">Uncharacterized protein</fullName>
    </submittedName>
</protein>
<evidence type="ECO:0000256" key="1">
    <source>
        <dbReference type="SAM" id="MobiDB-lite"/>
    </source>
</evidence>
<dbReference type="Proteomes" id="UP000194127">
    <property type="component" value="Unassembled WGS sequence"/>
</dbReference>
<keyword evidence="3" id="KW-1185">Reference proteome</keyword>
<dbReference type="RefSeq" id="XP_024341263.1">
    <property type="nucleotide sequence ID" value="XM_024478778.1"/>
</dbReference>
<feature type="region of interest" description="Disordered" evidence="1">
    <location>
        <begin position="241"/>
        <end position="264"/>
    </location>
</feature>